<keyword evidence="4 8" id="KW-0028">Amino-acid biosynthesis</keyword>
<dbReference type="Proteomes" id="UP000234579">
    <property type="component" value="Unassembled WGS sequence"/>
</dbReference>
<dbReference type="InterPro" id="IPR004013">
    <property type="entry name" value="PHP_dom"/>
</dbReference>
<protein>
    <recommendedName>
        <fullName evidence="3 8">Histidinol-phosphatase</fullName>
        <shortName evidence="8">HolPase</shortName>
        <ecNumber evidence="3 8">3.1.3.15</ecNumber>
    </recommendedName>
</protein>
<keyword evidence="5 8" id="KW-0378">Hydrolase</keyword>
<organism evidence="10 13">
    <name type="scientific">Ligilactobacillus agilis</name>
    <dbReference type="NCBI Taxonomy" id="1601"/>
    <lineage>
        <taxon>Bacteria</taxon>
        <taxon>Bacillati</taxon>
        <taxon>Bacillota</taxon>
        <taxon>Bacilli</taxon>
        <taxon>Lactobacillales</taxon>
        <taxon>Lactobacillaceae</taxon>
        <taxon>Ligilactobacillus</taxon>
    </lineage>
</organism>
<dbReference type="PANTHER" id="PTHR21039">
    <property type="entry name" value="HISTIDINOL PHOSPHATASE-RELATED"/>
    <property type="match status" value="1"/>
</dbReference>
<keyword evidence="6 8" id="KW-0368">Histidine biosynthesis</keyword>
<evidence type="ECO:0000256" key="3">
    <source>
        <dbReference type="ARBA" id="ARBA00013085"/>
    </source>
</evidence>
<comment type="similarity">
    <text evidence="2 8">Belongs to the PHP hydrolase family. HisK subfamily.</text>
</comment>
<feature type="domain" description="PHP" evidence="9">
    <location>
        <begin position="4"/>
        <end position="226"/>
    </location>
</feature>
<dbReference type="Gene3D" id="3.20.20.140">
    <property type="entry name" value="Metal-dependent hydrolases"/>
    <property type="match status" value="1"/>
</dbReference>
<evidence type="ECO:0000256" key="5">
    <source>
        <dbReference type="ARBA" id="ARBA00022801"/>
    </source>
</evidence>
<dbReference type="GO" id="GO:0005737">
    <property type="term" value="C:cytoplasm"/>
    <property type="evidence" value="ECO:0007669"/>
    <property type="project" value="TreeGrafter"/>
</dbReference>
<comment type="catalytic activity">
    <reaction evidence="7 8">
        <text>L-histidinol phosphate + H2O = L-histidinol + phosphate</text>
        <dbReference type="Rhea" id="RHEA:14465"/>
        <dbReference type="ChEBI" id="CHEBI:15377"/>
        <dbReference type="ChEBI" id="CHEBI:43474"/>
        <dbReference type="ChEBI" id="CHEBI:57699"/>
        <dbReference type="ChEBI" id="CHEBI:57980"/>
        <dbReference type="EC" id="3.1.3.15"/>
    </reaction>
</comment>
<gene>
    <name evidence="12" type="primary">hisJ</name>
    <name evidence="10" type="ORF">AYP69_02135</name>
    <name evidence="11" type="ORF">CYR79_08325</name>
    <name evidence="12" type="ORF">N4562_05815</name>
</gene>
<dbReference type="EMBL" id="PKGI01000041">
    <property type="protein sequence ID" value="PLA76039.1"/>
    <property type="molecule type" value="Genomic_DNA"/>
</dbReference>
<comment type="pathway">
    <text evidence="1 8">Amino-acid biosynthesis; L-histidine biosynthesis; L-histidine from 5-phospho-alpha-D-ribose 1-diphosphate: step 8/9.</text>
</comment>
<evidence type="ECO:0000313" key="14">
    <source>
        <dbReference type="Proteomes" id="UP000234579"/>
    </source>
</evidence>
<dbReference type="EMBL" id="LUGO01000028">
    <property type="protein sequence ID" value="OXS41663.1"/>
    <property type="molecule type" value="Genomic_DNA"/>
</dbReference>
<evidence type="ECO:0000256" key="6">
    <source>
        <dbReference type="ARBA" id="ARBA00023102"/>
    </source>
</evidence>
<reference evidence="14" key="3">
    <citation type="submission" date="2017-12" db="EMBL/GenBank/DDBJ databases">
        <authorList>
            <person name="Christensen H."/>
        </authorList>
    </citation>
    <scope>NUCLEOTIDE SEQUENCE [LARGE SCALE GENOMIC DNA]</scope>
    <source>
        <strain evidence="14">268A</strain>
    </source>
</reference>
<evidence type="ECO:0000313" key="13">
    <source>
        <dbReference type="Proteomes" id="UP000215261"/>
    </source>
</evidence>
<evidence type="ECO:0000256" key="4">
    <source>
        <dbReference type="ARBA" id="ARBA00022605"/>
    </source>
</evidence>
<reference evidence="11" key="2">
    <citation type="submission" date="2017-12" db="EMBL/GenBank/DDBJ databases">
        <authorList>
            <person name="Hurst M.R.H."/>
        </authorList>
    </citation>
    <scope>NUCLEOTIDE SEQUENCE [LARGE SCALE GENOMIC DNA]</scope>
    <source>
        <strain evidence="11">268A</strain>
    </source>
</reference>
<dbReference type="PANTHER" id="PTHR21039:SF0">
    <property type="entry name" value="HISTIDINOL-PHOSPHATASE"/>
    <property type="match status" value="1"/>
</dbReference>
<evidence type="ECO:0000313" key="11">
    <source>
        <dbReference type="EMBL" id="PLA76039.1"/>
    </source>
</evidence>
<dbReference type="InterPro" id="IPR010140">
    <property type="entry name" value="Histidinol_P_phosphatase_HisJ"/>
</dbReference>
<proteinExistence type="inferred from homology"/>
<dbReference type="InterPro" id="IPR016195">
    <property type="entry name" value="Pol/histidinol_Pase-like"/>
</dbReference>
<evidence type="ECO:0000256" key="7">
    <source>
        <dbReference type="ARBA" id="ARBA00049158"/>
    </source>
</evidence>
<dbReference type="EMBL" id="CP104396">
    <property type="protein sequence ID" value="UXC62624.1"/>
    <property type="molecule type" value="Genomic_DNA"/>
</dbReference>
<accession>A0A226R8P7</accession>
<reference evidence="10 13" key="1">
    <citation type="submission" date="2016-03" db="EMBL/GenBank/DDBJ databases">
        <title>Sequencing of Lactobacillus Species from Commercial Turkeys.</title>
        <authorList>
            <person name="Johnson T.J."/>
            <person name="Youmans B.P."/>
            <person name="Case K.A."/>
        </authorList>
    </citation>
    <scope>NUCLEOTIDE SEQUENCE [LARGE SCALE GENOMIC DNA]</scope>
    <source>
        <strain evidence="10 13">UMNLA1</strain>
    </source>
</reference>
<dbReference type="NCBIfam" id="NF005996">
    <property type="entry name" value="PRK08123.1"/>
    <property type="match status" value="1"/>
</dbReference>
<dbReference type="Proteomes" id="UP000215261">
    <property type="component" value="Unassembled WGS sequence"/>
</dbReference>
<reference evidence="12" key="4">
    <citation type="submission" date="2022-09" db="EMBL/GenBank/DDBJ databases">
        <title>Complete genome of Ligilactobacillus agilis AM_LB6, isolated from chicken feces.</title>
        <authorList>
            <person name="den Bakker H.C."/>
            <person name="Mann A."/>
        </authorList>
    </citation>
    <scope>NUCLEOTIDE SEQUENCE</scope>
    <source>
        <strain evidence="12">AM_LB6</strain>
    </source>
</reference>
<dbReference type="CDD" id="cd12110">
    <property type="entry name" value="PHP_HisPPase_Hisj_like"/>
    <property type="match status" value="1"/>
</dbReference>
<evidence type="ECO:0000256" key="2">
    <source>
        <dbReference type="ARBA" id="ARBA00009152"/>
    </source>
</evidence>
<evidence type="ECO:0000256" key="8">
    <source>
        <dbReference type="RuleBase" id="RU366003"/>
    </source>
</evidence>
<evidence type="ECO:0000256" key="1">
    <source>
        <dbReference type="ARBA" id="ARBA00004970"/>
    </source>
</evidence>
<dbReference type="Pfam" id="PF02811">
    <property type="entry name" value="PHP"/>
    <property type="match status" value="1"/>
</dbReference>
<dbReference type="GeneID" id="75137352"/>
<dbReference type="UniPathway" id="UPA00031">
    <property type="reaction ID" value="UER00013"/>
</dbReference>
<dbReference type="GO" id="GO:0000105">
    <property type="term" value="P:L-histidine biosynthetic process"/>
    <property type="evidence" value="ECO:0007669"/>
    <property type="project" value="UniProtKB-UniRule"/>
</dbReference>
<name>A0A226R8P7_9LACO</name>
<dbReference type="SUPFAM" id="SSF89550">
    <property type="entry name" value="PHP domain-like"/>
    <property type="match status" value="1"/>
</dbReference>
<dbReference type="EC" id="3.1.3.15" evidence="3 8"/>
<evidence type="ECO:0000313" key="10">
    <source>
        <dbReference type="EMBL" id="OXS41663.1"/>
    </source>
</evidence>
<dbReference type="AlphaFoldDB" id="A0A226R8P7"/>
<dbReference type="RefSeq" id="WP_089145103.1">
    <property type="nucleotide sequence ID" value="NZ_BLAM01000071.1"/>
</dbReference>
<evidence type="ECO:0000313" key="12">
    <source>
        <dbReference type="EMBL" id="UXC62624.1"/>
    </source>
</evidence>
<dbReference type="Proteomes" id="UP001058429">
    <property type="component" value="Chromosome"/>
</dbReference>
<dbReference type="NCBIfam" id="TIGR01856">
    <property type="entry name" value="hisJ_fam"/>
    <property type="match status" value="1"/>
</dbReference>
<evidence type="ECO:0000259" key="9">
    <source>
        <dbReference type="Pfam" id="PF02811"/>
    </source>
</evidence>
<dbReference type="Pfam" id="PF13263">
    <property type="entry name" value="PHP_C"/>
    <property type="match status" value="1"/>
</dbReference>
<dbReference type="GO" id="GO:0004401">
    <property type="term" value="F:histidinol-phosphatase activity"/>
    <property type="evidence" value="ECO:0007669"/>
    <property type="project" value="UniProtKB-UniRule"/>
</dbReference>
<sequence length="277" mass="31894">MKIDGHTHTELCPHGNHDRVEKMILKAIKLGFTDYCLTEHAPLPLNFKEQFAGNLSGLKTAALTFNQVDEYLKLAEDMKAKFAGKINISIGFEVDYLQGFEEEIRNFLDEYGPYTDQNILSVHYMPGLKQQFYGIDYDPIEFATGFGPWLEMPDALYGKYFTQIKNSLLADLGQYSPIRIGHMSLIKKYQDYFGLDSKWDEENLKQIKEILDLIKEQGRQLDFNTAGLRKPYCNDFYPGKTIINLALEREIPLVFGSDAHSLEEVGAAWHFYDDYLN</sequence>